<keyword evidence="1" id="KW-0472">Membrane</keyword>
<dbReference type="AlphaFoldDB" id="A0AAU9IPI1"/>
<sequence length="76" mass="9685">MLKKIFLWTNFWNYIFLEFFLVFFIQLFKKARKIMFKFFIYWYFKETSFWRTMSITEIRNRSSIPSVSISYFPFLL</sequence>
<protein>
    <submittedName>
        <fullName evidence="2">Uncharacterized protein</fullName>
    </submittedName>
</protein>
<organism evidence="2 3">
    <name type="scientific">Blepharisma stoltei</name>
    <dbReference type="NCBI Taxonomy" id="1481888"/>
    <lineage>
        <taxon>Eukaryota</taxon>
        <taxon>Sar</taxon>
        <taxon>Alveolata</taxon>
        <taxon>Ciliophora</taxon>
        <taxon>Postciliodesmatophora</taxon>
        <taxon>Heterotrichea</taxon>
        <taxon>Heterotrichida</taxon>
        <taxon>Blepharismidae</taxon>
        <taxon>Blepharisma</taxon>
    </lineage>
</organism>
<gene>
    <name evidence="2" type="ORF">BSTOLATCC_MIC7864</name>
</gene>
<accession>A0AAU9IPI1</accession>
<keyword evidence="1" id="KW-0812">Transmembrane</keyword>
<name>A0AAU9IPI1_9CILI</name>
<feature type="transmembrane region" description="Helical" evidence="1">
    <location>
        <begin position="6"/>
        <end position="28"/>
    </location>
</feature>
<reference evidence="2" key="1">
    <citation type="submission" date="2021-09" db="EMBL/GenBank/DDBJ databases">
        <authorList>
            <consortium name="AG Swart"/>
            <person name="Singh M."/>
            <person name="Singh A."/>
            <person name="Seah K."/>
            <person name="Emmerich C."/>
        </authorList>
    </citation>
    <scope>NUCLEOTIDE SEQUENCE</scope>
    <source>
        <strain evidence="2">ATCC30299</strain>
    </source>
</reference>
<proteinExistence type="predicted"/>
<dbReference type="Proteomes" id="UP001162131">
    <property type="component" value="Unassembled WGS sequence"/>
</dbReference>
<evidence type="ECO:0000313" key="2">
    <source>
        <dbReference type="EMBL" id="CAG9313079.1"/>
    </source>
</evidence>
<keyword evidence="1" id="KW-1133">Transmembrane helix</keyword>
<evidence type="ECO:0000256" key="1">
    <source>
        <dbReference type="SAM" id="Phobius"/>
    </source>
</evidence>
<evidence type="ECO:0000313" key="3">
    <source>
        <dbReference type="Proteomes" id="UP001162131"/>
    </source>
</evidence>
<comment type="caution">
    <text evidence="2">The sequence shown here is derived from an EMBL/GenBank/DDBJ whole genome shotgun (WGS) entry which is preliminary data.</text>
</comment>
<dbReference type="EMBL" id="CAJZBQ010000009">
    <property type="protein sequence ID" value="CAG9313079.1"/>
    <property type="molecule type" value="Genomic_DNA"/>
</dbReference>
<keyword evidence="3" id="KW-1185">Reference proteome</keyword>